<organism evidence="3 4">
    <name type="scientific">Sphagnum jensenii</name>
    <dbReference type="NCBI Taxonomy" id="128206"/>
    <lineage>
        <taxon>Eukaryota</taxon>
        <taxon>Viridiplantae</taxon>
        <taxon>Streptophyta</taxon>
        <taxon>Embryophyta</taxon>
        <taxon>Bryophyta</taxon>
        <taxon>Sphagnophytina</taxon>
        <taxon>Sphagnopsida</taxon>
        <taxon>Sphagnales</taxon>
        <taxon>Sphagnaceae</taxon>
        <taxon>Sphagnum</taxon>
    </lineage>
</organism>
<evidence type="ECO:0000313" key="3">
    <source>
        <dbReference type="EMBL" id="CAK9275035.1"/>
    </source>
</evidence>
<dbReference type="InterPro" id="IPR029058">
    <property type="entry name" value="AB_hydrolase_fold"/>
</dbReference>
<evidence type="ECO:0000259" key="2">
    <source>
        <dbReference type="SMART" id="SM00563"/>
    </source>
</evidence>
<dbReference type="PANTHER" id="PTHR22753:SF48">
    <property type="entry name" value="PHOSPHOLIPID_GLYCEROL ACYLTRANSFERASE DOMAIN-CONTAINING PROTEIN"/>
    <property type="match status" value="1"/>
</dbReference>
<evidence type="ECO:0000256" key="1">
    <source>
        <dbReference type="SAM" id="MobiDB-lite"/>
    </source>
</evidence>
<dbReference type="PANTHER" id="PTHR22753">
    <property type="entry name" value="TRANSMEMBRANE PROTEIN 68"/>
    <property type="match status" value="1"/>
</dbReference>
<dbReference type="InterPro" id="IPR022742">
    <property type="entry name" value="Hydrolase_4"/>
</dbReference>
<dbReference type="SUPFAM" id="SSF53474">
    <property type="entry name" value="alpha/beta-Hydrolases"/>
    <property type="match status" value="1"/>
</dbReference>
<protein>
    <recommendedName>
        <fullName evidence="2">Phospholipid/glycerol acyltransferase domain-containing protein</fullName>
    </recommendedName>
</protein>
<dbReference type="EMBL" id="OZ020101">
    <property type="protein sequence ID" value="CAK9275035.1"/>
    <property type="molecule type" value="Genomic_DNA"/>
</dbReference>
<feature type="compositionally biased region" description="Low complexity" evidence="1">
    <location>
        <begin position="44"/>
        <end position="62"/>
    </location>
</feature>
<dbReference type="InterPro" id="IPR002123">
    <property type="entry name" value="Plipid/glycerol_acylTrfase"/>
</dbReference>
<name>A0ABP0XBV1_9BRYO</name>
<sequence>MVVMAMRVFSRTPLCVHHQKFASTTTTASSSFFPFRGLAAAAGASPPNCSSSSSSQKSGVHSLKNTSLSAGAVTTEEEEEEEEVEKELGTLLRRRTETITGEPPSCPVPNFAPGANEVTLLDPLNLLPKALQQQQKKKATHDDDDDDDDDRPLLLYVPGMDCTGKGIASQLPTLAAAGYDIRCVYIPSDNRSTWQELVQMVCHLLQKEVEEDEEGTETTQKQQRQRQHRRHLTVVGESFGACLAIRLALASPSLITHLVLINPATNFAQNNPLVSFCASTGLLAFFPQTLYQIAQDLMLPLMVKRNRVSIKDHETLLSPIDFVPAECGAWRFSMLNDSTGLSDVDIQSINMPTLLFASAKDWVLPSMAECARLQCLLPNAKRVILPESGHTALLEDSIDLAKMLQTHGFAVPPEPTSTLLHLSSLASSPSTTTPQPDAPLFKRQHAVLDNRLDELGRLLEPWRILTSPLVSGAETLPDAAAEPRRPILFVGNHTLFGAYDSPILVYELFLRGFHARGLAHPAHWSSGVGPVFERYGNVKSSKFAAYRLLKEGESVLLFPGGAREVCKRKGEEYKLLWKPTVDFVRMASSHNAIIVPFALLGADEAYKILLDGDDILASPLGPLVQAVYDQLKLSTDSIYPLTGLPVLGLPSLIPVPSIERIYIHFADPIDTANYNCSLRNQQECKDLYLLVKQKVEDSISLLKQTREKDPERSLPVRLFAKTMRLLPENIFSSSSW</sequence>
<dbReference type="SUPFAM" id="SSF69593">
    <property type="entry name" value="Glycerol-3-phosphate (1)-acyltransferase"/>
    <property type="match status" value="1"/>
</dbReference>
<reference evidence="3" key="1">
    <citation type="submission" date="2024-02" db="EMBL/GenBank/DDBJ databases">
        <authorList>
            <consortium name="ELIXIR-Norway"/>
            <consortium name="Elixir Norway"/>
        </authorList>
    </citation>
    <scope>NUCLEOTIDE SEQUENCE</scope>
</reference>
<dbReference type="Pfam" id="PF12146">
    <property type="entry name" value="Hydrolase_4"/>
    <property type="match status" value="1"/>
</dbReference>
<dbReference type="Proteomes" id="UP001497444">
    <property type="component" value="Chromosome 6"/>
</dbReference>
<keyword evidence="4" id="KW-1185">Reference proteome</keyword>
<feature type="compositionally biased region" description="Acidic residues" evidence="1">
    <location>
        <begin position="75"/>
        <end position="84"/>
    </location>
</feature>
<feature type="region of interest" description="Disordered" evidence="1">
    <location>
        <begin position="210"/>
        <end position="229"/>
    </location>
</feature>
<dbReference type="SMART" id="SM00563">
    <property type="entry name" value="PlsC"/>
    <property type="match status" value="1"/>
</dbReference>
<accession>A0ABP0XBV1</accession>
<evidence type="ECO:0000313" key="4">
    <source>
        <dbReference type="Proteomes" id="UP001497444"/>
    </source>
</evidence>
<proteinExistence type="predicted"/>
<feature type="region of interest" description="Disordered" evidence="1">
    <location>
        <begin position="44"/>
        <end position="84"/>
    </location>
</feature>
<feature type="domain" description="Phospholipid/glycerol acyltransferase" evidence="2">
    <location>
        <begin position="487"/>
        <end position="602"/>
    </location>
</feature>
<gene>
    <name evidence="3" type="ORF">CSSPJE1EN1_LOCUS20513</name>
</gene>
<dbReference type="Gene3D" id="3.40.50.1820">
    <property type="entry name" value="alpha/beta hydrolase"/>
    <property type="match status" value="1"/>
</dbReference>